<feature type="transmembrane region" description="Helical" evidence="1">
    <location>
        <begin position="71"/>
        <end position="91"/>
    </location>
</feature>
<reference evidence="2 3" key="1">
    <citation type="journal article" date="2019" name="Int. J. Syst. Evol. Microbiol.">
        <title>The Global Catalogue of Microorganisms (GCM) 10K type strain sequencing project: providing services to taxonomists for standard genome sequencing and annotation.</title>
        <authorList>
            <consortium name="The Broad Institute Genomics Platform"/>
            <consortium name="The Broad Institute Genome Sequencing Center for Infectious Disease"/>
            <person name="Wu L."/>
            <person name="Ma J."/>
        </authorList>
    </citation>
    <scope>NUCLEOTIDE SEQUENCE [LARGE SCALE GENOMIC DNA]</scope>
    <source>
        <strain evidence="2 3">JCM 12149</strain>
    </source>
</reference>
<name>A0ABN0ZA27_9BACI</name>
<comment type="caution">
    <text evidence="2">The sequence shown here is derived from an EMBL/GenBank/DDBJ whole genome shotgun (WGS) entry which is preliminary data.</text>
</comment>
<evidence type="ECO:0000256" key="1">
    <source>
        <dbReference type="SAM" id="Phobius"/>
    </source>
</evidence>
<keyword evidence="1" id="KW-0472">Membrane</keyword>
<evidence type="ECO:0000313" key="2">
    <source>
        <dbReference type="EMBL" id="GAA0439400.1"/>
    </source>
</evidence>
<dbReference type="NCBIfam" id="TIGR02893">
    <property type="entry name" value="spore_yabQ"/>
    <property type="match status" value="1"/>
</dbReference>
<evidence type="ECO:0000313" key="3">
    <source>
        <dbReference type="Proteomes" id="UP001501459"/>
    </source>
</evidence>
<accession>A0ABN0ZA27</accession>
<feature type="transmembrane region" description="Helical" evidence="1">
    <location>
        <begin position="112"/>
        <end position="136"/>
    </location>
</feature>
<dbReference type="Pfam" id="PF09578">
    <property type="entry name" value="Spore_YabQ"/>
    <property type="match status" value="1"/>
</dbReference>
<organism evidence="2 3">
    <name type="scientific">Lentibacillus halophilus</name>
    <dbReference type="NCBI Taxonomy" id="295065"/>
    <lineage>
        <taxon>Bacteria</taxon>
        <taxon>Bacillati</taxon>
        <taxon>Bacillota</taxon>
        <taxon>Bacilli</taxon>
        <taxon>Bacillales</taxon>
        <taxon>Bacillaceae</taxon>
        <taxon>Lentibacillus</taxon>
    </lineage>
</organism>
<feature type="transmembrane region" description="Helical" evidence="1">
    <location>
        <begin position="142"/>
        <end position="162"/>
    </location>
</feature>
<dbReference type="Proteomes" id="UP001501459">
    <property type="component" value="Unassembled WGS sequence"/>
</dbReference>
<keyword evidence="3" id="KW-1185">Reference proteome</keyword>
<gene>
    <name evidence="2" type="primary">yabQ</name>
    <name evidence="2" type="ORF">GCM10008983_15400</name>
</gene>
<keyword evidence="1" id="KW-0812">Transmembrane</keyword>
<feature type="transmembrane region" description="Helical" evidence="1">
    <location>
        <begin position="6"/>
        <end position="27"/>
    </location>
</feature>
<sequence length="199" mass="23328">MTLSAQFATMLSMTAGGFYLGIILDTYRRLSIYWKGSPFMIYAMEIVFWLSQTMLLYYVLFLVNSGELRVYVFLACLLGFSMYKGVAANAYQTFLEHIIRMVAAVYRFCRRTVQILVIIPVKAIILFMSAVAMSILRAATALVRWLVTIVFTPVFWLFRLLYSLLPSSFQKKLYKIAGFYSKIENICRKWIKELWFRRR</sequence>
<feature type="transmembrane region" description="Helical" evidence="1">
    <location>
        <begin position="39"/>
        <end position="59"/>
    </location>
</feature>
<keyword evidence="1" id="KW-1133">Transmembrane helix</keyword>
<protein>
    <submittedName>
        <fullName evidence="2">Spore cortex biosynthesis protein YabQ</fullName>
    </submittedName>
</protein>
<dbReference type="RefSeq" id="WP_343752235.1">
    <property type="nucleotide sequence ID" value="NZ_BAAADM010000039.1"/>
</dbReference>
<dbReference type="EMBL" id="BAAADM010000039">
    <property type="protein sequence ID" value="GAA0439400.1"/>
    <property type="molecule type" value="Genomic_DNA"/>
</dbReference>
<dbReference type="InterPro" id="IPR019074">
    <property type="entry name" value="YabQ"/>
</dbReference>
<proteinExistence type="predicted"/>